<proteinExistence type="predicted"/>
<keyword evidence="1" id="KW-0732">Signal</keyword>
<dbReference type="Proteomes" id="UP000245133">
    <property type="component" value="Unassembled WGS sequence"/>
</dbReference>
<dbReference type="AlphaFoldDB" id="A0A2P2DY69"/>
<accession>A0A2P2DY69</accession>
<dbReference type="NCBIfam" id="NF047487">
    <property type="entry name" value="MPL17FamLepto"/>
    <property type="match status" value="1"/>
</dbReference>
<keyword evidence="3" id="KW-1185">Reference proteome</keyword>
<evidence type="ECO:0000256" key="1">
    <source>
        <dbReference type="SAM" id="SignalP"/>
    </source>
</evidence>
<evidence type="ECO:0000313" key="3">
    <source>
        <dbReference type="Proteomes" id="UP000245133"/>
    </source>
</evidence>
<evidence type="ECO:0008006" key="4">
    <source>
        <dbReference type="Google" id="ProtNLM"/>
    </source>
</evidence>
<organism evidence="2 3">
    <name type="scientific">Leptospira ryugenii</name>
    <dbReference type="NCBI Taxonomy" id="1917863"/>
    <lineage>
        <taxon>Bacteria</taxon>
        <taxon>Pseudomonadati</taxon>
        <taxon>Spirochaetota</taxon>
        <taxon>Spirochaetia</taxon>
        <taxon>Leptospirales</taxon>
        <taxon>Leptospiraceae</taxon>
        <taxon>Leptospira</taxon>
    </lineage>
</organism>
<gene>
    <name evidence="2" type="ORF">LPTSP4_10870</name>
</gene>
<protein>
    <recommendedName>
        <fullName evidence="4">Thiol:disulfide interchange protein DsbD N-terminal domain-containing protein</fullName>
    </recommendedName>
</protein>
<evidence type="ECO:0000313" key="2">
    <source>
        <dbReference type="EMBL" id="GBF49572.1"/>
    </source>
</evidence>
<comment type="caution">
    <text evidence="2">The sequence shown here is derived from an EMBL/GenBank/DDBJ whole genome shotgun (WGS) entry which is preliminary data.</text>
</comment>
<feature type="signal peptide" evidence="1">
    <location>
        <begin position="1"/>
        <end position="38"/>
    </location>
</feature>
<sequence>MKKEQTQIVVSFSKKDSLKNMKFILLSLVLAVSLPVSAQLADHPISLSVKKKQDGTFELNLDLPQGYGFQKEAPHKILLAGKDGLEVKKADLKLQGPTHPQKLEYFEYVKPLPLALTGKGSLEVNAKLFYCNFKKNICIPAKLNQQISVP</sequence>
<reference evidence="2 3" key="1">
    <citation type="submission" date="2018-02" db="EMBL/GenBank/DDBJ databases">
        <title>Novel Leptospira species isolated from soil and water in Japan.</title>
        <authorList>
            <person name="Nakao R."/>
            <person name="Masuzawa T."/>
        </authorList>
    </citation>
    <scope>NUCLEOTIDE SEQUENCE [LARGE SCALE GENOMIC DNA]</scope>
    <source>
        <strain evidence="2 3">YH101</strain>
    </source>
</reference>
<dbReference type="EMBL" id="BFBB01000003">
    <property type="protein sequence ID" value="GBF49572.1"/>
    <property type="molecule type" value="Genomic_DNA"/>
</dbReference>
<feature type="chain" id="PRO_5015118907" description="Thiol:disulfide interchange protein DsbD N-terminal domain-containing protein" evidence="1">
    <location>
        <begin position="39"/>
        <end position="150"/>
    </location>
</feature>
<name>A0A2P2DY69_9LEPT</name>